<dbReference type="Proteomes" id="UP000199165">
    <property type="component" value="Unassembled WGS sequence"/>
</dbReference>
<organism evidence="1 2">
    <name type="scientific">Actinopolyspora righensis</name>
    <dbReference type="NCBI Taxonomy" id="995060"/>
    <lineage>
        <taxon>Bacteria</taxon>
        <taxon>Bacillati</taxon>
        <taxon>Actinomycetota</taxon>
        <taxon>Actinomycetes</taxon>
        <taxon>Actinopolysporales</taxon>
        <taxon>Actinopolysporaceae</taxon>
        <taxon>Actinopolyspora</taxon>
        <taxon>Actinopolyspora alba group</taxon>
    </lineage>
</organism>
<evidence type="ECO:0000313" key="1">
    <source>
        <dbReference type="EMBL" id="SFT35942.1"/>
    </source>
</evidence>
<dbReference type="InterPro" id="IPR029032">
    <property type="entry name" value="AhpD-like"/>
</dbReference>
<dbReference type="STRING" id="995060.SAMN04487904_101457"/>
<proteinExistence type="predicted"/>
<keyword evidence="1" id="KW-0560">Oxidoreductase</keyword>
<dbReference type="GO" id="GO:0004601">
    <property type="term" value="F:peroxidase activity"/>
    <property type="evidence" value="ECO:0007669"/>
    <property type="project" value="UniProtKB-KW"/>
</dbReference>
<accession>A0A1I6XD32</accession>
<dbReference type="EMBL" id="FPAT01000001">
    <property type="protein sequence ID" value="SFT35942.1"/>
    <property type="molecule type" value="Genomic_DNA"/>
</dbReference>
<keyword evidence="2" id="KW-1185">Reference proteome</keyword>
<reference evidence="2" key="1">
    <citation type="submission" date="2016-10" db="EMBL/GenBank/DDBJ databases">
        <authorList>
            <person name="Varghese N."/>
            <person name="Submissions S."/>
        </authorList>
    </citation>
    <scope>NUCLEOTIDE SEQUENCE [LARGE SCALE GENOMIC DNA]</scope>
    <source>
        <strain evidence="2">DSM 45501</strain>
    </source>
</reference>
<evidence type="ECO:0000313" key="2">
    <source>
        <dbReference type="Proteomes" id="UP000199165"/>
    </source>
</evidence>
<gene>
    <name evidence="1" type="ORF">SAMN04487904_101457</name>
</gene>
<dbReference type="AlphaFoldDB" id="A0A1I6XD32"/>
<keyword evidence="1" id="KW-0575">Peroxidase</keyword>
<sequence length="337" mass="35916">MTLIRAALRRSQSQIRHVEPVRPDEARGVVAEVYDQVERDFGMLAPPVSLHSPAPDVLAAAWMMLRETLLTGGNTGRELREAVATAVSRRNVCPYCIEVHGSTLDALVRDDTGAAENVEIGMVTDWVRGSGGIPPGDAGRLAELTGVAVTFQYLNRMVHVFLGESPLPQEVPAVARKYARRVLGRFLLPSADALPSNGASLDFLPAATLPGDLSWAEGSSTVADAFARASTAVEKAGVRALSAPVREVVLDALWDWDGQLPGPSRSWVEPLLSGVSGSDRTAGRLALLTAIAPYQVDDDLVREFALAHREDRTLVEGVAWASLAAARRSGELLSGGA</sequence>
<name>A0A1I6XD32_9ACTN</name>
<dbReference type="Gene3D" id="1.20.1290.10">
    <property type="entry name" value="AhpD-like"/>
    <property type="match status" value="1"/>
</dbReference>
<dbReference type="SUPFAM" id="SSF69118">
    <property type="entry name" value="AhpD-like"/>
    <property type="match status" value="1"/>
</dbReference>
<dbReference type="RefSeq" id="WP_092973176.1">
    <property type="nucleotide sequence ID" value="NZ_FPAT01000001.1"/>
</dbReference>
<protein>
    <submittedName>
        <fullName evidence="1">Alkylhydroperoxidase AhpD family core domain-containing protein</fullName>
    </submittedName>
</protein>